<gene>
    <name evidence="2" type="ORF">DIZ79_07460</name>
</gene>
<keyword evidence="1" id="KW-1133">Transmembrane helix</keyword>
<dbReference type="Proteomes" id="UP000255508">
    <property type="component" value="Unassembled WGS sequence"/>
</dbReference>
<name>A0A370DXV4_9GAMM</name>
<evidence type="ECO:0000313" key="3">
    <source>
        <dbReference type="Proteomes" id="UP000255508"/>
    </source>
</evidence>
<organism evidence="2 3">
    <name type="scientific">endosymbiont of Lamellibrachia luymesi</name>
    <dbReference type="NCBI Taxonomy" id="2200907"/>
    <lineage>
        <taxon>Bacteria</taxon>
        <taxon>Pseudomonadati</taxon>
        <taxon>Pseudomonadota</taxon>
        <taxon>Gammaproteobacteria</taxon>
        <taxon>sulfur-oxidizing symbionts</taxon>
    </lineage>
</organism>
<dbReference type="AlphaFoldDB" id="A0A370DXV4"/>
<keyword evidence="1" id="KW-0812">Transmembrane</keyword>
<comment type="caution">
    <text evidence="2">The sequence shown here is derived from an EMBL/GenBank/DDBJ whole genome shotgun (WGS) entry which is preliminary data.</text>
</comment>
<sequence>MQCTLTGLTALLALTFLARLSITDLVETAYAAEPLFSSELDDLGLAGEFGLGNDDDSSGGWLATGKVSTLMIFSLLFAGIQALSIYLGRAFGFVGLEARKAYQTIKSFTTREAYLNTKQARQVEIQNAAQTELNRLQQAIIEKLSAEGVDAEAFAAAKRSGERTFLAYIQAKKHEQEIRNYENL</sequence>
<proteinExistence type="predicted"/>
<evidence type="ECO:0000256" key="1">
    <source>
        <dbReference type="SAM" id="Phobius"/>
    </source>
</evidence>
<protein>
    <submittedName>
        <fullName evidence="2">Uncharacterized protein</fullName>
    </submittedName>
</protein>
<accession>A0A370DXV4</accession>
<keyword evidence="1" id="KW-0472">Membrane</keyword>
<reference evidence="2 3" key="1">
    <citation type="journal article" date="2018" name="ISME J.">
        <title>Endosymbiont genomes yield clues of tubeworm success.</title>
        <authorList>
            <person name="Li Y."/>
            <person name="Liles M.R."/>
            <person name="Halanych K.M."/>
        </authorList>
    </citation>
    <scope>NUCLEOTIDE SEQUENCE [LARGE SCALE GENOMIC DNA]</scope>
    <source>
        <strain evidence="2">A1422</strain>
    </source>
</reference>
<feature type="transmembrane region" description="Helical" evidence="1">
    <location>
        <begin position="70"/>
        <end position="96"/>
    </location>
</feature>
<dbReference type="EMBL" id="QFXD01000140">
    <property type="protein sequence ID" value="RDH91037.1"/>
    <property type="molecule type" value="Genomic_DNA"/>
</dbReference>
<evidence type="ECO:0000313" key="2">
    <source>
        <dbReference type="EMBL" id="RDH91037.1"/>
    </source>
</evidence>